<keyword evidence="3 5" id="KW-1133">Transmembrane helix</keyword>
<sequence length="157" mass="16770">MWEWVQQNIWTLWLVAAGGLAVSEMLTLDMTLLMLAGGALAGAGVAVFFPALVWVQIVVAAVVAVALLGFLRPQVLKRLHRGPGYRSTFQQLLGGVGRTTGEVTASGGEVTVNGETWTARSYDGDAIPDGVEVDVIEVDDLTVVVQPRDKPLRRGEA</sequence>
<organism evidence="7 8">
    <name type="scientific">Propioniciclava flava</name>
    <dbReference type="NCBI Taxonomy" id="2072026"/>
    <lineage>
        <taxon>Bacteria</taxon>
        <taxon>Bacillati</taxon>
        <taxon>Actinomycetota</taxon>
        <taxon>Actinomycetes</taxon>
        <taxon>Propionibacteriales</taxon>
        <taxon>Propionibacteriaceae</taxon>
        <taxon>Propioniciclava</taxon>
    </lineage>
</organism>
<keyword evidence="2 5" id="KW-0812">Transmembrane</keyword>
<dbReference type="PANTHER" id="PTHR33507">
    <property type="entry name" value="INNER MEMBRANE PROTEIN YBBJ"/>
    <property type="match status" value="1"/>
</dbReference>
<keyword evidence="4 5" id="KW-0472">Membrane</keyword>
<evidence type="ECO:0000256" key="2">
    <source>
        <dbReference type="ARBA" id="ARBA00022692"/>
    </source>
</evidence>
<dbReference type="EMBL" id="PPCV01000006">
    <property type="protein sequence ID" value="RXW31851.1"/>
    <property type="molecule type" value="Genomic_DNA"/>
</dbReference>
<evidence type="ECO:0000256" key="4">
    <source>
        <dbReference type="ARBA" id="ARBA00023136"/>
    </source>
</evidence>
<dbReference type="InterPro" id="IPR002810">
    <property type="entry name" value="NfeD-like_C"/>
</dbReference>
<evidence type="ECO:0000313" key="8">
    <source>
        <dbReference type="Proteomes" id="UP000290624"/>
    </source>
</evidence>
<comment type="subcellular location">
    <subcellularLocation>
        <location evidence="1">Membrane</location>
        <topology evidence="1">Multi-pass membrane protein</topology>
    </subcellularLocation>
</comment>
<dbReference type="PANTHER" id="PTHR33507:SF3">
    <property type="entry name" value="INNER MEMBRANE PROTEIN YBBJ"/>
    <property type="match status" value="1"/>
</dbReference>
<proteinExistence type="predicted"/>
<dbReference type="AlphaFoldDB" id="A0A4Q2EF30"/>
<dbReference type="GO" id="GO:0005886">
    <property type="term" value="C:plasma membrane"/>
    <property type="evidence" value="ECO:0007669"/>
    <property type="project" value="TreeGrafter"/>
</dbReference>
<comment type="caution">
    <text evidence="7">The sequence shown here is derived from an EMBL/GenBank/DDBJ whole genome shotgun (WGS) entry which is preliminary data.</text>
</comment>
<keyword evidence="8" id="KW-1185">Reference proteome</keyword>
<evidence type="ECO:0000256" key="3">
    <source>
        <dbReference type="ARBA" id="ARBA00022989"/>
    </source>
</evidence>
<reference evidence="7 8" key="1">
    <citation type="submission" date="2018-01" db="EMBL/GenBank/DDBJ databases">
        <title>Lactibacter flavus gen. nov., sp. nov., a novel bacterium of the family Propionibacteriaceae isolated from raw milk and dairy products.</title>
        <authorList>
            <person name="Wenning M."/>
            <person name="Breitenwieser F."/>
            <person name="Huptas C."/>
            <person name="von Neubeck M."/>
            <person name="Busse H.-J."/>
            <person name="Scherer S."/>
        </authorList>
    </citation>
    <scope>NUCLEOTIDE SEQUENCE [LARGE SCALE GENOMIC DNA]</scope>
    <source>
        <strain evidence="7 8">VG341</strain>
    </source>
</reference>
<evidence type="ECO:0000256" key="5">
    <source>
        <dbReference type="SAM" id="Phobius"/>
    </source>
</evidence>
<evidence type="ECO:0000313" key="7">
    <source>
        <dbReference type="EMBL" id="RXW31851.1"/>
    </source>
</evidence>
<dbReference type="InterPro" id="IPR012340">
    <property type="entry name" value="NA-bd_OB-fold"/>
</dbReference>
<dbReference type="SUPFAM" id="SSF141322">
    <property type="entry name" value="NfeD domain-like"/>
    <property type="match status" value="1"/>
</dbReference>
<dbReference type="InterPro" id="IPR052165">
    <property type="entry name" value="Membrane_assoc_protease"/>
</dbReference>
<name>A0A4Q2EF30_9ACTN</name>
<dbReference type="Gene3D" id="2.40.50.140">
    <property type="entry name" value="Nucleic acid-binding proteins"/>
    <property type="match status" value="1"/>
</dbReference>
<accession>A0A4Q2EF30</accession>
<evidence type="ECO:0000259" key="6">
    <source>
        <dbReference type="Pfam" id="PF01957"/>
    </source>
</evidence>
<protein>
    <submittedName>
        <fullName evidence="7">NfeD family protein</fullName>
    </submittedName>
</protein>
<dbReference type="Proteomes" id="UP000290624">
    <property type="component" value="Unassembled WGS sequence"/>
</dbReference>
<feature type="transmembrane region" description="Helical" evidence="5">
    <location>
        <begin position="51"/>
        <end position="71"/>
    </location>
</feature>
<dbReference type="Pfam" id="PF01957">
    <property type="entry name" value="NfeD"/>
    <property type="match status" value="1"/>
</dbReference>
<dbReference type="OrthoDB" id="9792945at2"/>
<dbReference type="RefSeq" id="WP_129459067.1">
    <property type="nucleotide sequence ID" value="NZ_PPCV01000006.1"/>
</dbReference>
<feature type="domain" description="NfeD-like C-terminal" evidence="6">
    <location>
        <begin position="90"/>
        <end position="147"/>
    </location>
</feature>
<gene>
    <name evidence="7" type="ORF">C1706_09900</name>
</gene>
<evidence type="ECO:0000256" key="1">
    <source>
        <dbReference type="ARBA" id="ARBA00004141"/>
    </source>
</evidence>